<dbReference type="Gene3D" id="3.30.479.10">
    <property type="entry name" value="6-pyruvoyl tetrahydropterin synthase/QueD"/>
    <property type="match status" value="1"/>
</dbReference>
<keyword evidence="1" id="KW-0456">Lyase</keyword>
<dbReference type="AlphaFoldDB" id="A0A075HCX0"/>
<proteinExistence type="predicted"/>
<protein>
    <submittedName>
        <fullName evidence="1">6-pyruvoyl tetrahydrobiopterin synthase (QueD, ptpS, PTS)</fullName>
        <ecNumber evidence="1">4.2.3.12</ecNumber>
    </submittedName>
</protein>
<name>A0A075HCX0_9ARCH</name>
<dbReference type="EC" id="4.2.3.12" evidence="1"/>
<dbReference type="SUPFAM" id="SSF55620">
    <property type="entry name" value="Tetrahydrobiopterin biosynthesis enzymes-like"/>
    <property type="match status" value="1"/>
</dbReference>
<dbReference type="Pfam" id="PF01242">
    <property type="entry name" value="PTPS"/>
    <property type="match status" value="1"/>
</dbReference>
<accession>A0A075HCX0</accession>
<sequence length="150" mass="17626">MKYYSTKKFGPITTGHRQWKDAGHCKYVHGYARHVEITFGCSSLDDKQWVMDFGGLKEIKDWLNEQWDHRLLIASDDPLMSDFKVLHEKGGCNLNIMDIEQGWGPGIEASCKFIYDYVDQWIKKLTDSRVWVHKVQIWEHENNSAFLTNE</sequence>
<evidence type="ECO:0000313" key="1">
    <source>
        <dbReference type="EMBL" id="AIF11713.1"/>
    </source>
</evidence>
<organism evidence="1">
    <name type="scientific">uncultured marine thaumarchaeote KM3_53_E01</name>
    <dbReference type="NCBI Taxonomy" id="1456183"/>
    <lineage>
        <taxon>Archaea</taxon>
        <taxon>Nitrososphaerota</taxon>
        <taxon>environmental samples</taxon>
    </lineage>
</organism>
<dbReference type="GO" id="GO:0003874">
    <property type="term" value="F:6-pyruvoyltetrahydropterin synthase activity"/>
    <property type="evidence" value="ECO:0007669"/>
    <property type="project" value="UniProtKB-EC"/>
</dbReference>
<dbReference type="InterPro" id="IPR007115">
    <property type="entry name" value="6-PTP_synth/QueD"/>
</dbReference>
<reference evidence="1" key="1">
    <citation type="journal article" date="2014" name="Genome Biol. Evol.">
        <title>Pangenome evidence for extensive interdomain horizontal transfer affecting lineage core and shell genes in uncultured planktonic thaumarchaeota and euryarchaeota.</title>
        <authorList>
            <person name="Deschamps P."/>
            <person name="Zivanovic Y."/>
            <person name="Moreira D."/>
            <person name="Rodriguez-Valera F."/>
            <person name="Lopez-Garcia P."/>
        </authorList>
    </citation>
    <scope>NUCLEOTIDE SEQUENCE</scope>
</reference>
<dbReference type="InterPro" id="IPR038418">
    <property type="entry name" value="6-PTP_synth/QueD_sf"/>
</dbReference>
<gene>
    <name evidence="1" type="primary">PTS</name>
    <name evidence="1" type="synonym">ptpS</name>
    <name evidence="1" type="synonym">queD</name>
</gene>
<dbReference type="EMBL" id="KF900925">
    <property type="protein sequence ID" value="AIF11713.1"/>
    <property type="molecule type" value="Genomic_DNA"/>
</dbReference>